<sequence length="100" mass="11039">MQAQLALSKHGMKVDNILIGVMPCMNVEVFSSFREEGEDRGLESSLPLTESSSYRGWASGQRREGGVMVEDEPLQDDVFVKKPAVEDGCLAKILNYLFGV</sequence>
<evidence type="ECO:0000313" key="1">
    <source>
        <dbReference type="EMBL" id="CAE0267137.1"/>
    </source>
</evidence>
<proteinExistence type="predicted"/>
<organism evidence="1">
    <name type="scientific">Palpitomonas bilix</name>
    <dbReference type="NCBI Taxonomy" id="652834"/>
    <lineage>
        <taxon>Eukaryota</taxon>
        <taxon>Eukaryota incertae sedis</taxon>
    </lineage>
</organism>
<gene>
    <name evidence="1" type="ORF">PBIL07802_LOCUS29480</name>
</gene>
<reference evidence="1" key="1">
    <citation type="submission" date="2021-01" db="EMBL/GenBank/DDBJ databases">
        <authorList>
            <person name="Corre E."/>
            <person name="Pelletier E."/>
            <person name="Niang G."/>
            <person name="Scheremetjew M."/>
            <person name="Finn R."/>
            <person name="Kale V."/>
            <person name="Holt S."/>
            <person name="Cochrane G."/>
            <person name="Meng A."/>
            <person name="Brown T."/>
            <person name="Cohen L."/>
        </authorList>
    </citation>
    <scope>NUCLEOTIDE SEQUENCE</scope>
    <source>
        <strain evidence="1">NIES-2562</strain>
    </source>
</reference>
<dbReference type="EMBL" id="HBIB01045016">
    <property type="protein sequence ID" value="CAE0267137.1"/>
    <property type="molecule type" value="Transcribed_RNA"/>
</dbReference>
<accession>A0A7S3GIF7</accession>
<dbReference type="AlphaFoldDB" id="A0A7S3GIF7"/>
<name>A0A7S3GIF7_9EUKA</name>
<protein>
    <submittedName>
        <fullName evidence="1">Uncharacterized protein</fullName>
    </submittedName>
</protein>